<dbReference type="Pfam" id="PF13761">
    <property type="entry name" value="DUF4166"/>
    <property type="match status" value="1"/>
</dbReference>
<evidence type="ECO:0000259" key="1">
    <source>
        <dbReference type="Pfam" id="PF13761"/>
    </source>
</evidence>
<dbReference type="InterPro" id="IPR025311">
    <property type="entry name" value="DUF4166"/>
</dbReference>
<comment type="caution">
    <text evidence="2">The sequence shown here is derived from an EMBL/GenBank/DDBJ whole genome shotgun (WGS) entry which is preliminary data.</text>
</comment>
<dbReference type="EMBL" id="VRMG01000004">
    <property type="protein sequence ID" value="TXN32040.1"/>
    <property type="molecule type" value="Genomic_DNA"/>
</dbReference>
<proteinExistence type="predicted"/>
<dbReference type="AlphaFoldDB" id="A0A5C8UTR2"/>
<protein>
    <submittedName>
        <fullName evidence="2">DUF4166 domain-containing protein</fullName>
    </submittedName>
</protein>
<gene>
    <name evidence="2" type="ORF">FVP33_03710</name>
</gene>
<evidence type="ECO:0000313" key="3">
    <source>
        <dbReference type="Proteomes" id="UP000321379"/>
    </source>
</evidence>
<organism evidence="2 3">
    <name type="scientific">Lacisediminihabitans profunda</name>
    <dbReference type="NCBI Taxonomy" id="2594790"/>
    <lineage>
        <taxon>Bacteria</taxon>
        <taxon>Bacillati</taxon>
        <taxon>Actinomycetota</taxon>
        <taxon>Actinomycetes</taxon>
        <taxon>Micrococcales</taxon>
        <taxon>Microbacteriaceae</taxon>
        <taxon>Lacisediminihabitans</taxon>
    </lineage>
</organism>
<accession>A0A5C8UTR2</accession>
<dbReference type="RefSeq" id="WP_147782288.1">
    <property type="nucleotide sequence ID" value="NZ_VRMG01000004.1"/>
</dbReference>
<keyword evidence="3" id="KW-1185">Reference proteome</keyword>
<reference evidence="2 3" key="1">
    <citation type="submission" date="2019-08" db="EMBL/GenBank/DDBJ databases">
        <title>Bacterial whole genome sequence for Glaciihabitans sp. CHu50b-6-2.</title>
        <authorList>
            <person name="Jin L."/>
        </authorList>
    </citation>
    <scope>NUCLEOTIDE SEQUENCE [LARGE SCALE GENOMIC DNA]</scope>
    <source>
        <strain evidence="2 3">CHu50b-6-2</strain>
    </source>
</reference>
<name>A0A5C8UTR2_9MICO</name>
<dbReference type="Proteomes" id="UP000321379">
    <property type="component" value="Unassembled WGS sequence"/>
</dbReference>
<evidence type="ECO:0000313" key="2">
    <source>
        <dbReference type="EMBL" id="TXN32040.1"/>
    </source>
</evidence>
<sequence>MSTAPGDGSPYRAVVGGALDGLHPRLRAYFGAIPVGSLGRGEGVFDVVGTPRRWLWPALWLLGRQGVLFAVWQRDVPFTVVNRPIVDAAGRPAVAAERTFHLAGGDRTMVDAITADAGELVDFLGRSRRLEARFEATVSDGALRLRSTSLALRLGPWRMRLPRALSPRVGLVERFDDGSGRQQVSVTIDAPLVGRLYEYSGSFHYGIRVGEAGS</sequence>
<feature type="domain" description="DUF4166" evidence="1">
    <location>
        <begin position="22"/>
        <end position="203"/>
    </location>
</feature>